<sequence length="60" mass="6618">MGFKAALLVLQSSFAMAISELWLALTYLFRNSDVATFSLRTSFAPGTASRRLAVCVCVWK</sequence>
<gene>
    <name evidence="1" type="ORF">BO88DRAFT_401547</name>
</gene>
<organism evidence="1 2">
    <name type="scientific">Aspergillus vadensis (strain CBS 113365 / IMI 142717 / IBT 24658)</name>
    <dbReference type="NCBI Taxonomy" id="1448311"/>
    <lineage>
        <taxon>Eukaryota</taxon>
        <taxon>Fungi</taxon>
        <taxon>Dikarya</taxon>
        <taxon>Ascomycota</taxon>
        <taxon>Pezizomycotina</taxon>
        <taxon>Eurotiomycetes</taxon>
        <taxon>Eurotiomycetidae</taxon>
        <taxon>Eurotiales</taxon>
        <taxon>Aspergillaceae</taxon>
        <taxon>Aspergillus</taxon>
        <taxon>Aspergillus subgen. Circumdati</taxon>
    </lineage>
</organism>
<dbReference type="EMBL" id="KZ821615">
    <property type="protein sequence ID" value="PYH73959.1"/>
    <property type="molecule type" value="Genomic_DNA"/>
</dbReference>
<keyword evidence="2" id="KW-1185">Reference proteome</keyword>
<dbReference type="Proteomes" id="UP000248405">
    <property type="component" value="Unassembled WGS sequence"/>
</dbReference>
<accession>A0A319BQL6</accession>
<reference evidence="1" key="1">
    <citation type="submission" date="2016-12" db="EMBL/GenBank/DDBJ databases">
        <title>The genomes of Aspergillus section Nigri reveals drivers in fungal speciation.</title>
        <authorList>
            <consortium name="DOE Joint Genome Institute"/>
            <person name="Vesth T.C."/>
            <person name="Nybo J."/>
            <person name="Theobald S."/>
            <person name="Brandl J."/>
            <person name="Frisvad J.C."/>
            <person name="Nielsen K.F."/>
            <person name="Lyhne E.K."/>
            <person name="Kogle M.E."/>
            <person name="Kuo A."/>
            <person name="Riley R."/>
            <person name="Clum A."/>
            <person name="Nolan M."/>
            <person name="Lipzen A."/>
            <person name="Salamov A."/>
            <person name="Henrissat B."/>
            <person name="Wiebenga A."/>
            <person name="De Vries R.P."/>
            <person name="Grigoriev I.V."/>
            <person name="Mortensen U.H."/>
            <person name="Andersen M.R."/>
            <person name="Baker S.E."/>
        </authorList>
    </citation>
    <scope>NUCLEOTIDE SEQUENCE [LARGE SCALE GENOMIC DNA]</scope>
    <source>
        <strain evidence="1">CBS 113365</strain>
    </source>
</reference>
<dbReference type="GeneID" id="37210462"/>
<dbReference type="RefSeq" id="XP_025567753.1">
    <property type="nucleotide sequence ID" value="XM_025705870.1"/>
</dbReference>
<protein>
    <submittedName>
        <fullName evidence="1">Uncharacterized protein</fullName>
    </submittedName>
</protein>
<dbReference type="AlphaFoldDB" id="A0A319BQL6"/>
<evidence type="ECO:0000313" key="2">
    <source>
        <dbReference type="Proteomes" id="UP000248405"/>
    </source>
</evidence>
<name>A0A319BQL6_ASPVC</name>
<evidence type="ECO:0000313" key="1">
    <source>
        <dbReference type="EMBL" id="PYH73959.1"/>
    </source>
</evidence>
<proteinExistence type="predicted"/>